<proteinExistence type="predicted"/>
<dbReference type="OrthoDB" id="5965970at2759"/>
<comment type="caution">
    <text evidence="2">The sequence shown here is derived from an EMBL/GenBank/DDBJ whole genome shotgun (WGS) entry which is preliminary data.</text>
</comment>
<protein>
    <submittedName>
        <fullName evidence="2">Uncharacterized protein</fullName>
    </submittedName>
</protein>
<evidence type="ECO:0000256" key="1">
    <source>
        <dbReference type="SAM" id="SignalP"/>
    </source>
</evidence>
<keyword evidence="1" id="KW-0732">Signal</keyword>
<sequence length="173" mass="19859">MASFQRGPKMLLVFIIISASAAIQEGLTAERKVDIRFFDRSYTAGKEEIERKVSKAALIERGYSKTVTFTKTDERSRHLILQYRKIVPCHDITKVEEELRRSISGIWGRDVSDQVRKEALMQKGENQQCTAGIEIHVPQNACQLKKKVTRRRIEPRCESSTCFFCFTVSSVNQ</sequence>
<dbReference type="AlphaFoldDB" id="A0A2B4SXH7"/>
<name>A0A2B4SXH7_STYPI</name>
<keyword evidence="3" id="KW-1185">Reference proteome</keyword>
<dbReference type="EMBL" id="LSMT01000015">
    <property type="protein sequence ID" value="PFX33095.1"/>
    <property type="molecule type" value="Genomic_DNA"/>
</dbReference>
<organism evidence="2 3">
    <name type="scientific">Stylophora pistillata</name>
    <name type="common">Smooth cauliflower coral</name>
    <dbReference type="NCBI Taxonomy" id="50429"/>
    <lineage>
        <taxon>Eukaryota</taxon>
        <taxon>Metazoa</taxon>
        <taxon>Cnidaria</taxon>
        <taxon>Anthozoa</taxon>
        <taxon>Hexacorallia</taxon>
        <taxon>Scleractinia</taxon>
        <taxon>Astrocoeniina</taxon>
        <taxon>Pocilloporidae</taxon>
        <taxon>Stylophora</taxon>
    </lineage>
</organism>
<evidence type="ECO:0000313" key="3">
    <source>
        <dbReference type="Proteomes" id="UP000225706"/>
    </source>
</evidence>
<evidence type="ECO:0000313" key="2">
    <source>
        <dbReference type="EMBL" id="PFX33095.1"/>
    </source>
</evidence>
<accession>A0A2B4SXH7</accession>
<feature type="signal peptide" evidence="1">
    <location>
        <begin position="1"/>
        <end position="22"/>
    </location>
</feature>
<feature type="chain" id="PRO_5012021610" evidence="1">
    <location>
        <begin position="23"/>
        <end position="173"/>
    </location>
</feature>
<gene>
    <name evidence="2" type="ORF">AWC38_SpisGene2009</name>
</gene>
<dbReference type="Proteomes" id="UP000225706">
    <property type="component" value="Unassembled WGS sequence"/>
</dbReference>
<reference evidence="3" key="1">
    <citation type="journal article" date="2017" name="bioRxiv">
        <title>Comparative analysis of the genomes of Stylophora pistillata and Acropora digitifera provides evidence for extensive differences between species of corals.</title>
        <authorList>
            <person name="Voolstra C.R."/>
            <person name="Li Y."/>
            <person name="Liew Y.J."/>
            <person name="Baumgarten S."/>
            <person name="Zoccola D."/>
            <person name="Flot J.-F."/>
            <person name="Tambutte S."/>
            <person name="Allemand D."/>
            <person name="Aranda M."/>
        </authorList>
    </citation>
    <scope>NUCLEOTIDE SEQUENCE [LARGE SCALE GENOMIC DNA]</scope>
</reference>